<dbReference type="InterPro" id="IPR001509">
    <property type="entry name" value="Epimerase_deHydtase"/>
</dbReference>
<evidence type="ECO:0000256" key="1">
    <source>
        <dbReference type="ARBA" id="ARBA00009353"/>
    </source>
</evidence>
<name>A0A173LVL7_9MICO</name>
<dbReference type="KEGG" id="amin:AUMI_13470"/>
<dbReference type="OrthoDB" id="9801773at2"/>
<proteinExistence type="inferred from homology"/>
<dbReference type="AlphaFoldDB" id="A0A173LVL7"/>
<evidence type="ECO:0000313" key="4">
    <source>
        <dbReference type="EMBL" id="BAU98889.1"/>
    </source>
</evidence>
<dbReference type="InterPro" id="IPR036291">
    <property type="entry name" value="NAD(P)-bd_dom_sf"/>
</dbReference>
<comment type="similarity">
    <text evidence="1">Belongs to the NAD(P)-dependent epimerase/dehydratase family. SDR39U1 subfamily.</text>
</comment>
<evidence type="ECO:0000313" key="5">
    <source>
        <dbReference type="Proteomes" id="UP000243847"/>
    </source>
</evidence>
<gene>
    <name evidence="4" type="ORF">AUMI_13470</name>
</gene>
<dbReference type="PANTHER" id="PTHR11092">
    <property type="entry name" value="SUGAR NUCLEOTIDE EPIMERASE RELATED"/>
    <property type="match status" value="1"/>
</dbReference>
<dbReference type="Proteomes" id="UP000243847">
    <property type="component" value="Chromosome sequence1"/>
</dbReference>
<dbReference type="Pfam" id="PF01370">
    <property type="entry name" value="Epimerase"/>
    <property type="match status" value="1"/>
</dbReference>
<dbReference type="PANTHER" id="PTHR11092:SF0">
    <property type="entry name" value="EPIMERASE FAMILY PROTEIN SDR39U1"/>
    <property type="match status" value="1"/>
</dbReference>
<evidence type="ECO:0000259" key="2">
    <source>
        <dbReference type="Pfam" id="PF01370"/>
    </source>
</evidence>
<dbReference type="NCBIfam" id="TIGR01777">
    <property type="entry name" value="yfcH"/>
    <property type="match status" value="1"/>
</dbReference>
<reference evidence="4 5" key="1">
    <citation type="journal article" date="2016" name="Genome Announc.">
        <title>Complete Genome Sequence of Aurantimicrobium minutum Type Strain KNCT, a Planktonic Ultramicrobacterium Isolated from River Water.</title>
        <authorList>
            <person name="Nakai R."/>
            <person name="Fujisawa T."/>
            <person name="Nakamura Y."/>
            <person name="Nishide H."/>
            <person name="Uchiyama I."/>
            <person name="Baba T."/>
            <person name="Toyoda A."/>
            <person name="Fujiyama A."/>
            <person name="Naganuma T."/>
            <person name="Niki H."/>
        </authorList>
    </citation>
    <scope>NUCLEOTIDE SEQUENCE [LARGE SCALE GENOMIC DNA]</scope>
    <source>
        <strain evidence="4 5">KNC</strain>
    </source>
</reference>
<dbReference type="InterPro" id="IPR013549">
    <property type="entry name" value="DUF1731"/>
</dbReference>
<dbReference type="RefSeq" id="WP_096380655.1">
    <property type="nucleotide sequence ID" value="NZ_AP017457.1"/>
</dbReference>
<dbReference type="EMBL" id="AP017457">
    <property type="protein sequence ID" value="BAU98889.1"/>
    <property type="molecule type" value="Genomic_DNA"/>
</dbReference>
<sequence>MARSLTVLIAGGSGMIGSALTELLQQKGHDVRHLSRNPSSSISHVQSYAWAPGAEPLDLDQLSQDIGKPIDVIVNLAGSTISKMPWTAKRKKIILDSRIDATSTIVDAIARAQRKPAVLINGSAVGIYGDRDNEILTETSSQGVGFLAEVVAQWEEAAMPATQHTRVVLARTGLVLGDHGALSPLKLITKFFASGPLAGGKDWWPWISLEDEARALAFLIDHDVTGAVNLVSPESATSATVMKELARQLKRPFWLPAPGVAISLVLGQAGRELLLSSQHIVPEVLLTSGFSFTDQTISEGVRSALR</sequence>
<feature type="domain" description="NAD-dependent epimerase/dehydratase" evidence="2">
    <location>
        <begin position="7"/>
        <end position="225"/>
    </location>
</feature>
<dbReference type="SUPFAM" id="SSF51735">
    <property type="entry name" value="NAD(P)-binding Rossmann-fold domains"/>
    <property type="match status" value="1"/>
</dbReference>
<protein>
    <submittedName>
        <fullName evidence="4">Usp family protein</fullName>
    </submittedName>
</protein>
<organism evidence="4 5">
    <name type="scientific">Aurantimicrobium minutum</name>
    <dbReference type="NCBI Taxonomy" id="708131"/>
    <lineage>
        <taxon>Bacteria</taxon>
        <taxon>Bacillati</taxon>
        <taxon>Actinomycetota</taxon>
        <taxon>Actinomycetes</taxon>
        <taxon>Micrococcales</taxon>
        <taxon>Microbacteriaceae</taxon>
        <taxon>Aurantimicrobium</taxon>
    </lineage>
</organism>
<dbReference type="Pfam" id="PF08338">
    <property type="entry name" value="DUF1731"/>
    <property type="match status" value="1"/>
</dbReference>
<dbReference type="InterPro" id="IPR010099">
    <property type="entry name" value="SDR39U1"/>
</dbReference>
<evidence type="ECO:0000259" key="3">
    <source>
        <dbReference type="Pfam" id="PF08338"/>
    </source>
</evidence>
<accession>A0A173LVL7</accession>
<dbReference type="Gene3D" id="3.40.50.720">
    <property type="entry name" value="NAD(P)-binding Rossmann-like Domain"/>
    <property type="match status" value="1"/>
</dbReference>
<dbReference type="GeneID" id="80451534"/>
<feature type="domain" description="DUF1731" evidence="3">
    <location>
        <begin position="257"/>
        <end position="299"/>
    </location>
</feature>